<dbReference type="Proteomes" id="UP000092445">
    <property type="component" value="Unassembled WGS sequence"/>
</dbReference>
<accession>A0A1A9ZE39</accession>
<keyword evidence="2" id="KW-1185">Reference proteome</keyword>
<protein>
    <submittedName>
        <fullName evidence="1">Uncharacterized protein</fullName>
    </submittedName>
</protein>
<organism evidence="1 2">
    <name type="scientific">Glossina pallidipes</name>
    <name type="common">Tsetse fly</name>
    <dbReference type="NCBI Taxonomy" id="7398"/>
    <lineage>
        <taxon>Eukaryota</taxon>
        <taxon>Metazoa</taxon>
        <taxon>Ecdysozoa</taxon>
        <taxon>Arthropoda</taxon>
        <taxon>Hexapoda</taxon>
        <taxon>Insecta</taxon>
        <taxon>Pterygota</taxon>
        <taxon>Neoptera</taxon>
        <taxon>Endopterygota</taxon>
        <taxon>Diptera</taxon>
        <taxon>Brachycera</taxon>
        <taxon>Muscomorpha</taxon>
        <taxon>Hippoboscoidea</taxon>
        <taxon>Glossinidae</taxon>
        <taxon>Glossina</taxon>
    </lineage>
</organism>
<dbReference type="AlphaFoldDB" id="A0A1A9ZE39"/>
<evidence type="ECO:0000313" key="1">
    <source>
        <dbReference type="EnsemblMetazoa" id="GPAI011825-PA"/>
    </source>
</evidence>
<evidence type="ECO:0000313" key="2">
    <source>
        <dbReference type="Proteomes" id="UP000092445"/>
    </source>
</evidence>
<dbReference type="VEuPathDB" id="VectorBase:GPAI011825"/>
<sequence>MPPPPALWCVVTLLAPELNYWRQPLPQSILCATPPDRRPNQEPVAIELIWTAAAAAAMEYRSLAAAAAPGFGNRPNPAAAAALNCALNKGLAAAAAAAVGSRPQ</sequence>
<name>A0A1A9ZE39_GLOPL</name>
<reference evidence="2" key="1">
    <citation type="submission" date="2014-03" db="EMBL/GenBank/DDBJ databases">
        <authorList>
            <person name="Aksoy S."/>
            <person name="Warren W."/>
            <person name="Wilson R.K."/>
        </authorList>
    </citation>
    <scope>NUCLEOTIDE SEQUENCE [LARGE SCALE GENOMIC DNA]</scope>
    <source>
        <strain evidence="2">IAEA</strain>
    </source>
</reference>
<reference evidence="1" key="2">
    <citation type="submission" date="2020-05" db="UniProtKB">
        <authorList>
            <consortium name="EnsemblMetazoa"/>
        </authorList>
    </citation>
    <scope>IDENTIFICATION</scope>
    <source>
        <strain evidence="1">IAEA</strain>
    </source>
</reference>
<proteinExistence type="predicted"/>
<dbReference type="EnsemblMetazoa" id="GPAI011825-RA">
    <property type="protein sequence ID" value="GPAI011825-PA"/>
    <property type="gene ID" value="GPAI011825"/>
</dbReference>